<dbReference type="GO" id="GO:0003677">
    <property type="term" value="F:DNA binding"/>
    <property type="evidence" value="ECO:0007669"/>
    <property type="project" value="UniProtKB-KW"/>
</dbReference>
<accession>A0A0R1VMT7</accession>
<dbReference type="SMART" id="SM01134">
    <property type="entry name" value="DeoRC"/>
    <property type="match status" value="1"/>
</dbReference>
<protein>
    <recommendedName>
        <fullName evidence="1">Lactose phosphotransferase system repressor</fullName>
    </recommendedName>
</protein>
<gene>
    <name evidence="8" type="ORF">FC89_GL002268</name>
</gene>
<dbReference type="PANTHER" id="PTHR30363">
    <property type="entry name" value="HTH-TYPE TRANSCRIPTIONAL REGULATOR SRLR-RELATED"/>
    <property type="match status" value="1"/>
</dbReference>
<name>A0A0R1VMT7_9LACO</name>
<dbReference type="Gene3D" id="3.40.50.1360">
    <property type="match status" value="1"/>
</dbReference>
<dbReference type="GeneID" id="98319926"/>
<sequence>MGIKNKRLTEIRKLIEQHGYLSTVKIAEILNVSPMTIRRDLKELEQKNEIIKIYGGAQSKKKIIQNEFTTDEKMKRNVTEKKEIASTLRNFIPDNVTVFLGAGTTLLFAAPFLINKNITFITNSLPAFLELKKNNCHIILTGGELHQNTSEFLGTLAERAFEDLNIDYALCSTNGITKNNVTTSNADEGSIQNVAINHSKKRIIVADHTKFNQSDIITFKKLNEFDFLITDSGINNIDLECYSKYTKIIYKGTVAK</sequence>
<dbReference type="PROSITE" id="PS51000">
    <property type="entry name" value="HTH_DEOR_2"/>
    <property type="match status" value="1"/>
</dbReference>
<dbReference type="InterPro" id="IPR037171">
    <property type="entry name" value="NagB/RpiA_transferase-like"/>
</dbReference>
<dbReference type="InterPro" id="IPR036390">
    <property type="entry name" value="WH_DNA-bd_sf"/>
</dbReference>
<evidence type="ECO:0000256" key="4">
    <source>
        <dbReference type="ARBA" id="ARBA00023125"/>
    </source>
</evidence>
<dbReference type="SMART" id="SM00420">
    <property type="entry name" value="HTH_DEOR"/>
    <property type="match status" value="1"/>
</dbReference>
<keyword evidence="2" id="KW-0678">Repressor</keyword>
<dbReference type="PRINTS" id="PR00037">
    <property type="entry name" value="HTHLACR"/>
</dbReference>
<comment type="caution">
    <text evidence="8">The sequence shown here is derived from an EMBL/GenBank/DDBJ whole genome shotgun (WGS) entry which is preliminary data.</text>
</comment>
<dbReference type="EMBL" id="AZGB01000027">
    <property type="protein sequence ID" value="KRM04580.1"/>
    <property type="molecule type" value="Genomic_DNA"/>
</dbReference>
<dbReference type="PROSITE" id="PS00894">
    <property type="entry name" value="HTH_DEOR_1"/>
    <property type="match status" value="1"/>
</dbReference>
<keyword evidence="5" id="KW-0804">Transcription</keyword>
<proteinExistence type="predicted"/>
<dbReference type="Gene3D" id="1.10.10.10">
    <property type="entry name" value="Winged helix-like DNA-binding domain superfamily/Winged helix DNA-binding domain"/>
    <property type="match status" value="1"/>
</dbReference>
<dbReference type="RefSeq" id="WP_057872621.1">
    <property type="nucleotide sequence ID" value="NZ_AZGB01000027.1"/>
</dbReference>
<evidence type="ECO:0000256" key="3">
    <source>
        <dbReference type="ARBA" id="ARBA00023015"/>
    </source>
</evidence>
<evidence type="ECO:0000313" key="9">
    <source>
        <dbReference type="Proteomes" id="UP000051451"/>
    </source>
</evidence>
<dbReference type="GO" id="GO:0003700">
    <property type="term" value="F:DNA-binding transcription factor activity"/>
    <property type="evidence" value="ECO:0007669"/>
    <property type="project" value="InterPro"/>
</dbReference>
<feature type="domain" description="HTH deoR-type" evidence="7">
    <location>
        <begin position="4"/>
        <end position="59"/>
    </location>
</feature>
<evidence type="ECO:0000313" key="8">
    <source>
        <dbReference type="EMBL" id="KRM04580.1"/>
    </source>
</evidence>
<keyword evidence="9" id="KW-1185">Reference proteome</keyword>
<dbReference type="SUPFAM" id="SSF46785">
    <property type="entry name" value="Winged helix' DNA-binding domain"/>
    <property type="match status" value="1"/>
</dbReference>
<dbReference type="STRING" id="1423750.FC89_GL002268"/>
<dbReference type="InterPro" id="IPR001034">
    <property type="entry name" value="DeoR_HTH"/>
</dbReference>
<dbReference type="PANTHER" id="PTHR30363:SF4">
    <property type="entry name" value="GLYCEROL-3-PHOSPHATE REGULON REPRESSOR"/>
    <property type="match status" value="1"/>
</dbReference>
<dbReference type="SUPFAM" id="SSF100950">
    <property type="entry name" value="NagB/RpiA/CoA transferase-like"/>
    <property type="match status" value="1"/>
</dbReference>
<evidence type="ECO:0000256" key="6">
    <source>
        <dbReference type="ARBA" id="ARBA00024937"/>
    </source>
</evidence>
<dbReference type="OrthoDB" id="9798651at2"/>
<dbReference type="InterPro" id="IPR036388">
    <property type="entry name" value="WH-like_DNA-bd_sf"/>
</dbReference>
<organism evidence="8 9">
    <name type="scientific">Liquorilactobacillus ghanensis DSM 18630</name>
    <dbReference type="NCBI Taxonomy" id="1423750"/>
    <lineage>
        <taxon>Bacteria</taxon>
        <taxon>Bacillati</taxon>
        <taxon>Bacillota</taxon>
        <taxon>Bacilli</taxon>
        <taxon>Lactobacillales</taxon>
        <taxon>Lactobacillaceae</taxon>
        <taxon>Liquorilactobacillus</taxon>
    </lineage>
</organism>
<evidence type="ECO:0000256" key="2">
    <source>
        <dbReference type="ARBA" id="ARBA00022491"/>
    </source>
</evidence>
<dbReference type="Pfam" id="PF00455">
    <property type="entry name" value="DeoRC"/>
    <property type="match status" value="1"/>
</dbReference>
<comment type="function">
    <text evidence="6">Repressor of the lactose catabolism operon. Galactose-6-phosphate is the inducer.</text>
</comment>
<evidence type="ECO:0000256" key="1">
    <source>
        <dbReference type="ARBA" id="ARBA00021390"/>
    </source>
</evidence>
<dbReference type="InterPro" id="IPR014036">
    <property type="entry name" value="DeoR-like_C"/>
</dbReference>
<keyword evidence="4" id="KW-0238">DNA-binding</keyword>
<dbReference type="AlphaFoldDB" id="A0A0R1VMT7"/>
<reference evidence="8 9" key="1">
    <citation type="journal article" date="2015" name="Genome Announc.">
        <title>Expanding the biotechnology potential of lactobacilli through comparative genomics of 213 strains and associated genera.</title>
        <authorList>
            <person name="Sun Z."/>
            <person name="Harris H.M."/>
            <person name="McCann A."/>
            <person name="Guo C."/>
            <person name="Argimon S."/>
            <person name="Zhang W."/>
            <person name="Yang X."/>
            <person name="Jeffery I.B."/>
            <person name="Cooney J.C."/>
            <person name="Kagawa T.F."/>
            <person name="Liu W."/>
            <person name="Song Y."/>
            <person name="Salvetti E."/>
            <person name="Wrobel A."/>
            <person name="Rasinkangas P."/>
            <person name="Parkhill J."/>
            <person name="Rea M.C."/>
            <person name="O'Sullivan O."/>
            <person name="Ritari J."/>
            <person name="Douillard F.P."/>
            <person name="Paul Ross R."/>
            <person name="Yang R."/>
            <person name="Briner A.E."/>
            <person name="Felis G.E."/>
            <person name="de Vos W.M."/>
            <person name="Barrangou R."/>
            <person name="Klaenhammer T.R."/>
            <person name="Caufield P.W."/>
            <person name="Cui Y."/>
            <person name="Zhang H."/>
            <person name="O'Toole P.W."/>
        </authorList>
    </citation>
    <scope>NUCLEOTIDE SEQUENCE [LARGE SCALE GENOMIC DNA]</scope>
    <source>
        <strain evidence="8 9">DSM 18630</strain>
    </source>
</reference>
<evidence type="ECO:0000259" key="7">
    <source>
        <dbReference type="PROSITE" id="PS51000"/>
    </source>
</evidence>
<dbReference type="InterPro" id="IPR018356">
    <property type="entry name" value="Tscrpt_reg_HTH_DeoR_CS"/>
</dbReference>
<keyword evidence="3" id="KW-0805">Transcription regulation</keyword>
<dbReference type="Proteomes" id="UP000051451">
    <property type="component" value="Unassembled WGS sequence"/>
</dbReference>
<dbReference type="InterPro" id="IPR050313">
    <property type="entry name" value="Carb_Metab_HTH_regulators"/>
</dbReference>
<dbReference type="PATRIC" id="fig|1423750.3.peg.2307"/>
<dbReference type="Pfam" id="PF08220">
    <property type="entry name" value="HTH_DeoR"/>
    <property type="match status" value="1"/>
</dbReference>
<evidence type="ECO:0000256" key="5">
    <source>
        <dbReference type="ARBA" id="ARBA00023163"/>
    </source>
</evidence>